<dbReference type="Pfam" id="PF00651">
    <property type="entry name" value="BTB"/>
    <property type="match status" value="1"/>
</dbReference>
<evidence type="ECO:0000256" key="1">
    <source>
        <dbReference type="SAM" id="MobiDB-lite"/>
    </source>
</evidence>
<keyword evidence="4" id="KW-1185">Reference proteome</keyword>
<evidence type="ECO:0000313" key="3">
    <source>
        <dbReference type="EMBL" id="CAG9856208.1"/>
    </source>
</evidence>
<evidence type="ECO:0000313" key="4">
    <source>
        <dbReference type="Proteomes" id="UP001153712"/>
    </source>
</evidence>
<feature type="region of interest" description="Disordered" evidence="1">
    <location>
        <begin position="142"/>
        <end position="199"/>
    </location>
</feature>
<dbReference type="InterPro" id="IPR011333">
    <property type="entry name" value="SKP1/BTB/POZ_sf"/>
</dbReference>
<dbReference type="Proteomes" id="UP001153712">
    <property type="component" value="Chromosome 12"/>
</dbReference>
<sequence length="199" mass="22690">MDASNNIHVVELSFNSSEILFQLYVRKKNVDTFLICSNDVVAAHSSVLMKNHFFREQIESKERNGKLEINVKQFSSEVILVILELLYRGDARCFREIQREVEKAKRFFFSERLKLKVDIKEEPTASNSLPINKKIKIDSVPRSSAESCTRPVGEPVEDDSSDNSSFVFDLNEPESPETAVGKSKETEKTPTENMVIVID</sequence>
<organism evidence="3 4">
    <name type="scientific">Phyllotreta striolata</name>
    <name type="common">Striped flea beetle</name>
    <name type="synonym">Crioceris striolata</name>
    <dbReference type="NCBI Taxonomy" id="444603"/>
    <lineage>
        <taxon>Eukaryota</taxon>
        <taxon>Metazoa</taxon>
        <taxon>Ecdysozoa</taxon>
        <taxon>Arthropoda</taxon>
        <taxon>Hexapoda</taxon>
        <taxon>Insecta</taxon>
        <taxon>Pterygota</taxon>
        <taxon>Neoptera</taxon>
        <taxon>Endopterygota</taxon>
        <taxon>Coleoptera</taxon>
        <taxon>Polyphaga</taxon>
        <taxon>Cucujiformia</taxon>
        <taxon>Chrysomeloidea</taxon>
        <taxon>Chrysomelidae</taxon>
        <taxon>Galerucinae</taxon>
        <taxon>Alticini</taxon>
        <taxon>Phyllotreta</taxon>
    </lineage>
</organism>
<proteinExistence type="predicted"/>
<reference evidence="3" key="1">
    <citation type="submission" date="2022-01" db="EMBL/GenBank/DDBJ databases">
        <authorList>
            <person name="King R."/>
        </authorList>
    </citation>
    <scope>NUCLEOTIDE SEQUENCE</scope>
</reference>
<accession>A0A9N9THQ4</accession>
<feature type="domain" description="BTB" evidence="2">
    <location>
        <begin position="30"/>
        <end position="90"/>
    </location>
</feature>
<gene>
    <name evidence="3" type="ORF">PHYEVI_LOCUS2634</name>
</gene>
<dbReference type="AlphaFoldDB" id="A0A9N9THQ4"/>
<protein>
    <recommendedName>
        <fullName evidence="2">BTB domain-containing protein</fullName>
    </recommendedName>
</protein>
<dbReference type="Gene3D" id="3.30.710.10">
    <property type="entry name" value="Potassium Channel Kv1.1, Chain A"/>
    <property type="match status" value="1"/>
</dbReference>
<dbReference type="PROSITE" id="PS50097">
    <property type="entry name" value="BTB"/>
    <property type="match status" value="1"/>
</dbReference>
<dbReference type="InterPro" id="IPR000210">
    <property type="entry name" value="BTB/POZ_dom"/>
</dbReference>
<name>A0A9N9THQ4_PHYSR</name>
<dbReference type="EMBL" id="OU900105">
    <property type="protein sequence ID" value="CAG9856208.1"/>
    <property type="molecule type" value="Genomic_DNA"/>
</dbReference>
<dbReference type="SUPFAM" id="SSF54695">
    <property type="entry name" value="POZ domain"/>
    <property type="match status" value="1"/>
</dbReference>
<evidence type="ECO:0000259" key="2">
    <source>
        <dbReference type="PROSITE" id="PS50097"/>
    </source>
</evidence>
<dbReference type="OrthoDB" id="6784427at2759"/>